<evidence type="ECO:0000259" key="7">
    <source>
        <dbReference type="PROSITE" id="PS50173"/>
    </source>
</evidence>
<dbReference type="Pfam" id="PF00817">
    <property type="entry name" value="IMS"/>
    <property type="match status" value="1"/>
</dbReference>
<keyword evidence="6" id="KW-0238">DNA-binding</keyword>
<keyword evidence="6" id="KW-0479">Metal-binding</keyword>
<evidence type="ECO:0000256" key="3">
    <source>
        <dbReference type="ARBA" id="ARBA00022695"/>
    </source>
</evidence>
<accession>A0A9Q4FZD0</accession>
<comment type="function">
    <text evidence="6">Poorly processive, error-prone DNA polymerase involved in untargeted mutagenesis. Copies undamaged DNA at stalled replication forks, which arise in vivo from mismatched or misaligned primer ends. These misaligned primers can be extended by PolIV. Exhibits no 3'-5' exonuclease (proofreading) activity. May be involved in translesional synthesis, in conjunction with the beta clamp from PolIII.</text>
</comment>
<reference evidence="8" key="1">
    <citation type="submission" date="2020-06" db="EMBL/GenBank/DDBJ databases">
        <title>Insight into the genomes of haloalkaliphilic bacilli from Kenyan soda lakes.</title>
        <authorList>
            <person name="Mwirichia R."/>
            <person name="Villamizar G.C."/>
            <person name="Poehlein A."/>
            <person name="Mugweru J."/>
            <person name="Kipnyargis A."/>
            <person name="Kiplimo D."/>
            <person name="Orwa P."/>
            <person name="Daniel R."/>
        </authorList>
    </citation>
    <scope>NUCLEOTIDE SEQUENCE</scope>
    <source>
        <strain evidence="8">B1096_S55</strain>
    </source>
</reference>
<dbReference type="InterPro" id="IPR001126">
    <property type="entry name" value="UmuC"/>
</dbReference>
<comment type="subunit">
    <text evidence="6">Monomer.</text>
</comment>
<keyword evidence="6" id="KW-0235">DNA replication</keyword>
<keyword evidence="6 8" id="KW-0808">Transferase</keyword>
<dbReference type="Gene3D" id="3.40.1170.60">
    <property type="match status" value="1"/>
</dbReference>
<dbReference type="InterPro" id="IPR036775">
    <property type="entry name" value="DNA_pol_Y-fam_lit_finger_sf"/>
</dbReference>
<dbReference type="CDD" id="cd03586">
    <property type="entry name" value="PolY_Pol_IV_kappa"/>
    <property type="match status" value="1"/>
</dbReference>
<dbReference type="GO" id="GO:0006261">
    <property type="term" value="P:DNA-templated DNA replication"/>
    <property type="evidence" value="ECO:0007669"/>
    <property type="project" value="UniProtKB-UniRule"/>
</dbReference>
<dbReference type="GO" id="GO:0042276">
    <property type="term" value="P:error-prone translesion synthesis"/>
    <property type="evidence" value="ECO:0007669"/>
    <property type="project" value="TreeGrafter"/>
</dbReference>
<dbReference type="Proteomes" id="UP001057753">
    <property type="component" value="Unassembled WGS sequence"/>
</dbReference>
<feature type="active site" evidence="6">
    <location>
        <position position="108"/>
    </location>
</feature>
<proteinExistence type="inferred from homology"/>
<feature type="site" description="Substrate discrimination" evidence="6">
    <location>
        <position position="16"/>
    </location>
</feature>
<keyword evidence="6" id="KW-0963">Cytoplasm</keyword>
<dbReference type="PANTHER" id="PTHR11076:SF33">
    <property type="entry name" value="DNA POLYMERASE KAPPA"/>
    <property type="match status" value="1"/>
</dbReference>
<dbReference type="Gene3D" id="3.30.1490.100">
    <property type="entry name" value="DNA polymerase, Y-family, little finger domain"/>
    <property type="match status" value="1"/>
</dbReference>
<dbReference type="Pfam" id="PF11799">
    <property type="entry name" value="IMS_C"/>
    <property type="match status" value="1"/>
</dbReference>
<keyword evidence="5 6" id="KW-0239">DNA-directed DNA polymerase</keyword>
<protein>
    <recommendedName>
        <fullName evidence="6">DNA polymerase IV</fullName>
        <shortName evidence="6">Pol IV</shortName>
        <ecNumber evidence="6">2.7.7.7</ecNumber>
    </recommendedName>
</protein>
<dbReference type="EMBL" id="JABXYM010000001">
    <property type="protein sequence ID" value="MCR6096634.1"/>
    <property type="molecule type" value="Genomic_DNA"/>
</dbReference>
<dbReference type="GO" id="GO:0003887">
    <property type="term" value="F:DNA-directed DNA polymerase activity"/>
    <property type="evidence" value="ECO:0007669"/>
    <property type="project" value="UniProtKB-UniRule"/>
</dbReference>
<comment type="catalytic activity">
    <reaction evidence="6">
        <text>DNA(n) + a 2'-deoxyribonucleoside 5'-triphosphate = DNA(n+1) + diphosphate</text>
        <dbReference type="Rhea" id="RHEA:22508"/>
        <dbReference type="Rhea" id="RHEA-COMP:17339"/>
        <dbReference type="Rhea" id="RHEA-COMP:17340"/>
        <dbReference type="ChEBI" id="CHEBI:33019"/>
        <dbReference type="ChEBI" id="CHEBI:61560"/>
        <dbReference type="ChEBI" id="CHEBI:173112"/>
        <dbReference type="EC" id="2.7.7.7"/>
    </reaction>
</comment>
<dbReference type="GO" id="GO:0006281">
    <property type="term" value="P:DNA repair"/>
    <property type="evidence" value="ECO:0007669"/>
    <property type="project" value="UniProtKB-UniRule"/>
</dbReference>
<evidence type="ECO:0000256" key="4">
    <source>
        <dbReference type="ARBA" id="ARBA00022763"/>
    </source>
</evidence>
<dbReference type="NCBIfam" id="NF002677">
    <property type="entry name" value="PRK02406.1"/>
    <property type="match status" value="1"/>
</dbReference>
<keyword evidence="4 6" id="KW-0227">DNA damage</keyword>
<organism evidence="8 9">
    <name type="scientific">Salipaludibacillus agaradhaerens</name>
    <name type="common">Bacillus agaradhaerens</name>
    <dbReference type="NCBI Taxonomy" id="76935"/>
    <lineage>
        <taxon>Bacteria</taxon>
        <taxon>Bacillati</taxon>
        <taxon>Bacillota</taxon>
        <taxon>Bacilli</taxon>
        <taxon>Bacillales</taxon>
        <taxon>Bacillaceae</taxon>
    </lineage>
</organism>
<sequence>MGKSRIIFHVDMNSFYASVEAAYDPTLAGKPLAIAGNAKERRGIVVTASYEARARGVKPPMPLWEAKRACPELLVRQPNFDRYRQASMRMFQLLYDYTPLVEPVSIDEGYMDVSDVVTDMTPLQLANHIQMRIEKELSLPCSIGIAPNKFLAKTASDMKKPKGITVLRKREVREKLWSLKTIEMHGIGSKTAEKLQKLGIYTIKDIANANKDLLHRHLGVGGLRIYERAYGIDDRPVDPDAVNEFKSIGNSTTLPEDTTEPAKVRKVLMNLSDSVGRRLRRKNVYTGNIQLTIRYYDRKTITRSSKLPHPIDLHDDIFEASWRLWEKYWNGEPIRLLGVTGMDLVEKGQAYKQLDLFSYKKEEKEVKLSDVVDSLRNKYGEDVLLKGTQGGSKDRSDDLRDKKRRGTSLEKDFLRNKLFTDE</sequence>
<dbReference type="SUPFAM" id="SSF56672">
    <property type="entry name" value="DNA/RNA polymerases"/>
    <property type="match status" value="1"/>
</dbReference>
<dbReference type="GO" id="GO:0000287">
    <property type="term" value="F:magnesium ion binding"/>
    <property type="evidence" value="ECO:0007669"/>
    <property type="project" value="UniProtKB-UniRule"/>
</dbReference>
<feature type="binding site" evidence="6">
    <location>
        <position position="11"/>
    </location>
    <ligand>
        <name>Mg(2+)</name>
        <dbReference type="ChEBI" id="CHEBI:18420"/>
    </ligand>
</feature>
<dbReference type="GO" id="GO:0009432">
    <property type="term" value="P:SOS response"/>
    <property type="evidence" value="ECO:0007669"/>
    <property type="project" value="TreeGrafter"/>
</dbReference>
<dbReference type="Pfam" id="PF11798">
    <property type="entry name" value="IMS_HHH"/>
    <property type="match status" value="1"/>
</dbReference>
<dbReference type="InterPro" id="IPR050116">
    <property type="entry name" value="DNA_polymerase-Y"/>
</dbReference>
<feature type="domain" description="UmuC" evidence="7">
    <location>
        <begin position="7"/>
        <end position="188"/>
    </location>
</feature>
<dbReference type="InterPro" id="IPR017961">
    <property type="entry name" value="DNA_pol_Y-fam_little_finger"/>
</dbReference>
<dbReference type="InterPro" id="IPR043502">
    <property type="entry name" value="DNA/RNA_pol_sf"/>
</dbReference>
<dbReference type="PROSITE" id="PS50173">
    <property type="entry name" value="UMUC"/>
    <property type="match status" value="1"/>
</dbReference>
<evidence type="ECO:0000313" key="9">
    <source>
        <dbReference type="Proteomes" id="UP001057753"/>
    </source>
</evidence>
<evidence type="ECO:0000256" key="5">
    <source>
        <dbReference type="ARBA" id="ARBA00022932"/>
    </source>
</evidence>
<comment type="subcellular location">
    <subcellularLocation>
        <location evidence="6">Cytoplasm</location>
    </subcellularLocation>
</comment>
<dbReference type="GO" id="GO:0005829">
    <property type="term" value="C:cytosol"/>
    <property type="evidence" value="ECO:0007669"/>
    <property type="project" value="TreeGrafter"/>
</dbReference>
<dbReference type="GO" id="GO:0003684">
    <property type="term" value="F:damaged DNA binding"/>
    <property type="evidence" value="ECO:0007669"/>
    <property type="project" value="InterPro"/>
</dbReference>
<name>A0A9Q4FZD0_SALAG</name>
<keyword evidence="6" id="KW-0460">Magnesium</keyword>
<dbReference type="InterPro" id="IPR022880">
    <property type="entry name" value="DNApol_IV"/>
</dbReference>
<feature type="binding site" evidence="6">
    <location>
        <position position="107"/>
    </location>
    <ligand>
        <name>Mg(2+)</name>
        <dbReference type="ChEBI" id="CHEBI:18420"/>
    </ligand>
</feature>
<keyword evidence="2 6" id="KW-0515">Mutator protein</keyword>
<comment type="cofactor">
    <cofactor evidence="6">
        <name>Mg(2+)</name>
        <dbReference type="ChEBI" id="CHEBI:18420"/>
    </cofactor>
    <text evidence="6">Binds 2 magnesium ions per subunit.</text>
</comment>
<comment type="caution">
    <text evidence="8">The sequence shown here is derived from an EMBL/GenBank/DDBJ whole genome shotgun (WGS) entry which is preliminary data.</text>
</comment>
<dbReference type="AlphaFoldDB" id="A0A9Q4FZD0"/>
<dbReference type="InterPro" id="IPR043128">
    <property type="entry name" value="Rev_trsase/Diguanyl_cyclase"/>
</dbReference>
<evidence type="ECO:0000313" key="8">
    <source>
        <dbReference type="EMBL" id="MCR6096634.1"/>
    </source>
</evidence>
<dbReference type="RefSeq" id="WP_257821190.1">
    <property type="nucleotide sequence ID" value="NZ_JABXYM010000001.1"/>
</dbReference>
<keyword evidence="9" id="KW-1185">Reference proteome</keyword>
<keyword evidence="3 6" id="KW-0548">Nucleotidyltransferase</keyword>
<comment type="similarity">
    <text evidence="1 6">Belongs to the DNA polymerase type-Y family.</text>
</comment>
<evidence type="ECO:0000256" key="6">
    <source>
        <dbReference type="HAMAP-Rule" id="MF_01113"/>
    </source>
</evidence>
<gene>
    <name evidence="6" type="primary">dinB</name>
    <name evidence="8" type="ORF">HXA33_08700</name>
</gene>
<dbReference type="Gene3D" id="3.30.70.270">
    <property type="match status" value="1"/>
</dbReference>
<dbReference type="InterPro" id="IPR024728">
    <property type="entry name" value="PolY_HhH_motif"/>
</dbReference>
<evidence type="ECO:0000256" key="1">
    <source>
        <dbReference type="ARBA" id="ARBA00010945"/>
    </source>
</evidence>
<dbReference type="SUPFAM" id="SSF100879">
    <property type="entry name" value="Lesion bypass DNA polymerase (Y-family), little finger domain"/>
    <property type="match status" value="1"/>
</dbReference>
<dbReference type="HAMAP" id="MF_01113">
    <property type="entry name" value="DNApol_IV"/>
    <property type="match status" value="1"/>
</dbReference>
<dbReference type="EC" id="2.7.7.7" evidence="6"/>
<dbReference type="Gene3D" id="1.10.150.20">
    <property type="entry name" value="5' to 3' exonuclease, C-terminal subdomain"/>
    <property type="match status" value="1"/>
</dbReference>
<evidence type="ECO:0000256" key="2">
    <source>
        <dbReference type="ARBA" id="ARBA00022457"/>
    </source>
</evidence>
<dbReference type="PANTHER" id="PTHR11076">
    <property type="entry name" value="DNA REPAIR POLYMERASE UMUC / TRANSFERASE FAMILY MEMBER"/>
    <property type="match status" value="1"/>
</dbReference>
<dbReference type="NCBIfam" id="NF002492">
    <property type="entry name" value="PRK01810.1"/>
    <property type="match status" value="1"/>
</dbReference>
<keyword evidence="6" id="KW-0234">DNA repair</keyword>